<dbReference type="EMBL" id="JNSL01000113">
    <property type="protein sequence ID" value="KGA15443.1"/>
    <property type="molecule type" value="Genomic_DNA"/>
</dbReference>
<keyword evidence="4" id="KW-0125">Carotenoid biosynthesis</keyword>
<keyword evidence="7" id="KW-0413">Isomerase</keyword>
<organism evidence="10">
    <name type="scientific">freshwater metagenome</name>
    <dbReference type="NCBI Taxonomy" id="449393"/>
    <lineage>
        <taxon>unclassified sequences</taxon>
        <taxon>metagenomes</taxon>
        <taxon>ecological metagenomes</taxon>
    </lineage>
</organism>
<reference evidence="10" key="1">
    <citation type="submission" date="2014-06" db="EMBL/GenBank/DDBJ databases">
        <title>Key roles for freshwater Actinobacteria revealed by deep metagenomic sequencing.</title>
        <authorList>
            <person name="Ghai R."/>
            <person name="Mizuno C.M."/>
            <person name="Picazo A."/>
            <person name="Camacho A."/>
            <person name="Rodriguez-Valera F."/>
        </authorList>
    </citation>
    <scope>NUCLEOTIDE SEQUENCE</scope>
</reference>
<evidence type="ECO:0000256" key="1">
    <source>
        <dbReference type="ARBA" id="ARBA00004141"/>
    </source>
</evidence>
<sequence>MSKFAYLSVLLGCLVGTAWLEFFLRTKVYRRAVRLILTILPVVVVFSIWDAYAIAQGHWTFDPRFVTGITTVANIPLDEILFFIVIPICAILSFEAVRSARNWEAGDEETK</sequence>
<comment type="pathway">
    <text evidence="2">Carotenoid biosynthesis.</text>
</comment>
<dbReference type="GO" id="GO:0016872">
    <property type="term" value="F:intramolecular lyase activity"/>
    <property type="evidence" value="ECO:0007669"/>
    <property type="project" value="InterPro"/>
</dbReference>
<protein>
    <submittedName>
        <fullName evidence="10">Lycopene cyclase/phytoene synthase</fullName>
    </submittedName>
</protein>
<keyword evidence="5 8" id="KW-1133">Transmembrane helix</keyword>
<dbReference type="InterPro" id="IPR017825">
    <property type="entry name" value="Lycopene_cyclase_dom"/>
</dbReference>
<name>A0A094SBJ9_9ZZZZ</name>
<evidence type="ECO:0000256" key="7">
    <source>
        <dbReference type="ARBA" id="ARBA00023235"/>
    </source>
</evidence>
<dbReference type="GO" id="GO:0045436">
    <property type="term" value="F:lycopene beta cyclase activity"/>
    <property type="evidence" value="ECO:0007669"/>
    <property type="project" value="UniProtKB-ARBA"/>
</dbReference>
<evidence type="ECO:0000256" key="4">
    <source>
        <dbReference type="ARBA" id="ARBA00022746"/>
    </source>
</evidence>
<evidence type="ECO:0000313" key="10">
    <source>
        <dbReference type="EMBL" id="KGA15443.1"/>
    </source>
</evidence>
<proteinExistence type="predicted"/>
<keyword evidence="3 8" id="KW-0812">Transmembrane</keyword>
<dbReference type="GO" id="GO:0016120">
    <property type="term" value="P:carotene biosynthetic process"/>
    <property type="evidence" value="ECO:0007669"/>
    <property type="project" value="UniProtKB-ARBA"/>
</dbReference>
<evidence type="ECO:0000256" key="3">
    <source>
        <dbReference type="ARBA" id="ARBA00022692"/>
    </source>
</evidence>
<feature type="transmembrane region" description="Helical" evidence="8">
    <location>
        <begin position="75"/>
        <end position="94"/>
    </location>
</feature>
<dbReference type="Pfam" id="PF18916">
    <property type="entry name" value="Lycopene_cyc"/>
    <property type="match status" value="1"/>
</dbReference>
<evidence type="ECO:0000256" key="2">
    <source>
        <dbReference type="ARBA" id="ARBA00004829"/>
    </source>
</evidence>
<feature type="transmembrane region" description="Helical" evidence="8">
    <location>
        <begin position="36"/>
        <end position="55"/>
    </location>
</feature>
<evidence type="ECO:0000259" key="9">
    <source>
        <dbReference type="Pfam" id="PF18916"/>
    </source>
</evidence>
<feature type="domain" description="Lycopene cyclase" evidence="9">
    <location>
        <begin position="5"/>
        <end position="95"/>
    </location>
</feature>
<gene>
    <name evidence="10" type="ORF">GM51_14870</name>
</gene>
<dbReference type="AlphaFoldDB" id="A0A094SBJ9"/>
<dbReference type="NCBIfam" id="TIGR03462">
    <property type="entry name" value="CarR_dom_SF"/>
    <property type="match status" value="1"/>
</dbReference>
<evidence type="ECO:0000256" key="8">
    <source>
        <dbReference type="SAM" id="Phobius"/>
    </source>
</evidence>
<feature type="transmembrane region" description="Helical" evidence="8">
    <location>
        <begin position="6"/>
        <end position="24"/>
    </location>
</feature>
<comment type="subcellular location">
    <subcellularLocation>
        <location evidence="1">Membrane</location>
        <topology evidence="1">Multi-pass membrane protein</topology>
    </subcellularLocation>
</comment>
<keyword evidence="6 8" id="KW-0472">Membrane</keyword>
<dbReference type="GO" id="GO:0016020">
    <property type="term" value="C:membrane"/>
    <property type="evidence" value="ECO:0007669"/>
    <property type="project" value="UniProtKB-SubCell"/>
</dbReference>
<accession>A0A094SBJ9</accession>
<comment type="caution">
    <text evidence="10">The sequence shown here is derived from an EMBL/GenBank/DDBJ whole genome shotgun (WGS) entry which is preliminary data.</text>
</comment>
<dbReference type="GO" id="GO:0016117">
    <property type="term" value="P:carotenoid biosynthetic process"/>
    <property type="evidence" value="ECO:0007669"/>
    <property type="project" value="UniProtKB-KW"/>
</dbReference>
<evidence type="ECO:0000256" key="5">
    <source>
        <dbReference type="ARBA" id="ARBA00022989"/>
    </source>
</evidence>
<evidence type="ECO:0000256" key="6">
    <source>
        <dbReference type="ARBA" id="ARBA00023136"/>
    </source>
</evidence>